<keyword evidence="1" id="KW-1133">Transmembrane helix</keyword>
<dbReference type="Proteomes" id="UP001160148">
    <property type="component" value="Unassembled WGS sequence"/>
</dbReference>
<keyword evidence="3" id="KW-1185">Reference proteome</keyword>
<evidence type="ECO:0000313" key="2">
    <source>
        <dbReference type="EMBL" id="CAI6348508.1"/>
    </source>
</evidence>
<sequence>MFQLSLGGRPLNVNVTVWPLSSLVVPFISLNFVLLVKLLRRVPTPKSLTCTDAEFFFQARPRWSSACAWWGSSPTSPPQLQDIMAIAAVIFCTAAARC</sequence>
<gene>
    <name evidence="2" type="ORF">MEUPH1_LOCUS5174</name>
</gene>
<reference evidence="2 3" key="1">
    <citation type="submission" date="2023-01" db="EMBL/GenBank/DDBJ databases">
        <authorList>
            <person name="Whitehead M."/>
        </authorList>
    </citation>
    <scope>NUCLEOTIDE SEQUENCE [LARGE SCALE GENOMIC DNA]</scope>
</reference>
<evidence type="ECO:0000256" key="1">
    <source>
        <dbReference type="SAM" id="Phobius"/>
    </source>
</evidence>
<dbReference type="AlphaFoldDB" id="A0AAV0W084"/>
<organism evidence="2 3">
    <name type="scientific">Macrosiphum euphorbiae</name>
    <name type="common">potato aphid</name>
    <dbReference type="NCBI Taxonomy" id="13131"/>
    <lineage>
        <taxon>Eukaryota</taxon>
        <taxon>Metazoa</taxon>
        <taxon>Ecdysozoa</taxon>
        <taxon>Arthropoda</taxon>
        <taxon>Hexapoda</taxon>
        <taxon>Insecta</taxon>
        <taxon>Pterygota</taxon>
        <taxon>Neoptera</taxon>
        <taxon>Paraneoptera</taxon>
        <taxon>Hemiptera</taxon>
        <taxon>Sternorrhyncha</taxon>
        <taxon>Aphidomorpha</taxon>
        <taxon>Aphidoidea</taxon>
        <taxon>Aphididae</taxon>
        <taxon>Macrosiphini</taxon>
        <taxon>Macrosiphum</taxon>
    </lineage>
</organism>
<evidence type="ECO:0000313" key="3">
    <source>
        <dbReference type="Proteomes" id="UP001160148"/>
    </source>
</evidence>
<dbReference type="EMBL" id="CARXXK010000001">
    <property type="protein sequence ID" value="CAI6348508.1"/>
    <property type="molecule type" value="Genomic_DNA"/>
</dbReference>
<feature type="transmembrane region" description="Helical" evidence="1">
    <location>
        <begin position="20"/>
        <end position="39"/>
    </location>
</feature>
<keyword evidence="1" id="KW-0812">Transmembrane</keyword>
<proteinExistence type="predicted"/>
<name>A0AAV0W084_9HEMI</name>
<comment type="caution">
    <text evidence="2">The sequence shown here is derived from an EMBL/GenBank/DDBJ whole genome shotgun (WGS) entry which is preliminary data.</text>
</comment>
<protein>
    <submittedName>
        <fullName evidence="2">Uncharacterized protein</fullName>
    </submittedName>
</protein>
<accession>A0AAV0W084</accession>
<keyword evidence="1" id="KW-0472">Membrane</keyword>